<evidence type="ECO:0000256" key="2">
    <source>
        <dbReference type="ARBA" id="ARBA00022801"/>
    </source>
</evidence>
<dbReference type="InterPro" id="IPR004550">
    <property type="entry name" value="AsnASE_II"/>
</dbReference>
<evidence type="ECO:0000256" key="3">
    <source>
        <dbReference type="PIRSR" id="PIRSR001220-1"/>
    </source>
</evidence>
<evidence type="ECO:0000256" key="4">
    <source>
        <dbReference type="PIRSR" id="PIRSR001220-2"/>
    </source>
</evidence>
<dbReference type="Pfam" id="PF00710">
    <property type="entry name" value="Asparaginase"/>
    <property type="match status" value="1"/>
</dbReference>
<dbReference type="InParanoid" id="A0A0D2HPJ5"/>
<sequence>MPRNKNNGAVALFFTGGTICMTPLAEHRGVVPSGEFKRLVAELEPHVGKVGLKPVLWSDLPSPHMTPDHMFRLAMDVKKTLEDPGIIGAVVVHGTDVLVESAFMADLYVNSTKPVVFTGSMRFYSESGYDGIRNLINAVKACMRPLPPATGVVILMADRFFRVREAAKVNSLNVDAFEAPEAGPVGYVAGEMVLLTRSPACLAGPDRTLFEPAALEPATPLVTCYTGMDGFLIDQVRLAGAKGLVLQGFGAGNIPPGAVDAVMRMVDEEKPVVLTTQCLEGGVWPIYAYPGGGDDLEQKGVILGGRLSGAKARLQLMAALGAGRTLSEIKKIFASE</sequence>
<evidence type="ECO:0000256" key="1">
    <source>
        <dbReference type="ARBA" id="ARBA00010518"/>
    </source>
</evidence>
<feature type="binding site" evidence="4">
    <location>
        <begin position="95"/>
        <end position="96"/>
    </location>
    <ligand>
        <name>substrate</name>
    </ligand>
</feature>
<feature type="domain" description="Asparaginase/glutaminase C-terminal" evidence="6">
    <location>
        <begin position="221"/>
        <end position="333"/>
    </location>
</feature>
<dbReference type="CDD" id="cd08964">
    <property type="entry name" value="L-asparaginase_II"/>
    <property type="match status" value="1"/>
</dbReference>
<dbReference type="PRINTS" id="PR00139">
    <property type="entry name" value="ASNGLNASE"/>
</dbReference>
<feature type="active site" description="O-isoaspartyl threonine intermediate" evidence="3">
    <location>
        <position position="18"/>
    </location>
</feature>
<evidence type="ECO:0000259" key="5">
    <source>
        <dbReference type="Pfam" id="PF00710"/>
    </source>
</evidence>
<keyword evidence="8" id="KW-1185">Reference proteome</keyword>
<dbReference type="PIRSF" id="PIRSF500176">
    <property type="entry name" value="L_ASNase"/>
    <property type="match status" value="1"/>
</dbReference>
<dbReference type="InterPro" id="IPR037152">
    <property type="entry name" value="L-asparaginase_N_sf"/>
</dbReference>
<dbReference type="SMART" id="SM00870">
    <property type="entry name" value="Asparaginase"/>
    <property type="match status" value="1"/>
</dbReference>
<dbReference type="AlphaFoldDB" id="A0A0D2HPJ5"/>
<dbReference type="Gene3D" id="3.40.50.1170">
    <property type="entry name" value="L-asparaginase, N-terminal domain"/>
    <property type="match status" value="1"/>
</dbReference>
<protein>
    <submittedName>
        <fullName evidence="7">Asparaginase</fullName>
    </submittedName>
</protein>
<dbReference type="SFLD" id="SFLDS00057">
    <property type="entry name" value="Glutaminase/Asparaginase"/>
    <property type="match status" value="1"/>
</dbReference>
<name>A0A0D2HPJ5_9BACT</name>
<feature type="domain" description="L-asparaginase N-terminal" evidence="5">
    <location>
        <begin position="10"/>
        <end position="197"/>
    </location>
</feature>
<dbReference type="OrthoDB" id="9788068at2"/>
<proteinExistence type="inferred from homology"/>
<comment type="similarity">
    <text evidence="1">Belongs to the asparaginase 1 family.</text>
</comment>
<dbReference type="Proteomes" id="UP000032233">
    <property type="component" value="Unassembled WGS sequence"/>
</dbReference>
<dbReference type="Gene3D" id="3.40.50.40">
    <property type="match status" value="1"/>
</dbReference>
<reference evidence="7 8" key="1">
    <citation type="submission" date="2013-11" db="EMBL/GenBank/DDBJ databases">
        <title>Metagenomic analysis of a methanogenic consortium involved in long chain n-alkane degradation.</title>
        <authorList>
            <person name="Davidova I.A."/>
            <person name="Callaghan A.V."/>
            <person name="Wawrik B."/>
            <person name="Pruitt S."/>
            <person name="Marks C."/>
            <person name="Duncan K.E."/>
            <person name="Suflita J.M."/>
        </authorList>
    </citation>
    <scope>NUCLEOTIDE SEQUENCE [LARGE SCALE GENOMIC DNA]</scope>
    <source>
        <strain evidence="7 8">SPR</strain>
    </source>
</reference>
<evidence type="ECO:0000313" key="8">
    <source>
        <dbReference type="Proteomes" id="UP000032233"/>
    </source>
</evidence>
<gene>
    <name evidence="7" type="ORF">X474_19005</name>
</gene>
<dbReference type="InterPro" id="IPR036152">
    <property type="entry name" value="Asp/glu_Ase-like_sf"/>
</dbReference>
<dbReference type="EMBL" id="AZAC01000032">
    <property type="protein sequence ID" value="KIX12423.1"/>
    <property type="molecule type" value="Genomic_DNA"/>
</dbReference>
<dbReference type="InterPro" id="IPR027473">
    <property type="entry name" value="L-asparaginase_C"/>
</dbReference>
<dbReference type="PANTHER" id="PTHR11707">
    <property type="entry name" value="L-ASPARAGINASE"/>
    <property type="match status" value="1"/>
</dbReference>
<accession>A0A0D2HPJ5</accession>
<dbReference type="Pfam" id="PF17763">
    <property type="entry name" value="Asparaginase_C"/>
    <property type="match status" value="1"/>
</dbReference>
<dbReference type="GO" id="GO:0006528">
    <property type="term" value="P:asparagine metabolic process"/>
    <property type="evidence" value="ECO:0007669"/>
    <property type="project" value="InterPro"/>
</dbReference>
<dbReference type="PROSITE" id="PS51732">
    <property type="entry name" value="ASN_GLN_ASE_3"/>
    <property type="match status" value="1"/>
</dbReference>
<dbReference type="InterPro" id="IPR040919">
    <property type="entry name" value="Asparaginase_C"/>
</dbReference>
<organism evidence="7 8">
    <name type="scientific">Dethiosulfatarculus sandiegensis</name>
    <dbReference type="NCBI Taxonomy" id="1429043"/>
    <lineage>
        <taxon>Bacteria</taxon>
        <taxon>Pseudomonadati</taxon>
        <taxon>Thermodesulfobacteriota</taxon>
        <taxon>Desulfarculia</taxon>
        <taxon>Desulfarculales</taxon>
        <taxon>Desulfarculaceae</taxon>
        <taxon>Dethiosulfatarculus</taxon>
    </lineage>
</organism>
<evidence type="ECO:0000313" key="7">
    <source>
        <dbReference type="EMBL" id="KIX12423.1"/>
    </source>
</evidence>
<keyword evidence="2" id="KW-0378">Hydrolase</keyword>
<dbReference type="SUPFAM" id="SSF53774">
    <property type="entry name" value="Glutaminase/Asparaginase"/>
    <property type="match status" value="1"/>
</dbReference>
<dbReference type="GO" id="GO:0004067">
    <property type="term" value="F:asparaginase activity"/>
    <property type="evidence" value="ECO:0007669"/>
    <property type="project" value="UniProtKB-UniRule"/>
</dbReference>
<dbReference type="RefSeq" id="WP_044350625.1">
    <property type="nucleotide sequence ID" value="NZ_AZAC01000032.1"/>
</dbReference>
<comment type="caution">
    <text evidence="7">The sequence shown here is derived from an EMBL/GenBank/DDBJ whole genome shotgun (WGS) entry which is preliminary data.</text>
</comment>
<dbReference type="PANTHER" id="PTHR11707:SF28">
    <property type="entry name" value="60 KDA LYSOPHOSPHOLIPASE"/>
    <property type="match status" value="1"/>
</dbReference>
<evidence type="ECO:0000259" key="6">
    <source>
        <dbReference type="Pfam" id="PF17763"/>
    </source>
</evidence>
<dbReference type="STRING" id="1429043.X474_19005"/>
<feature type="binding site" evidence="4">
    <location>
        <position position="62"/>
    </location>
    <ligand>
        <name>substrate</name>
    </ligand>
</feature>
<dbReference type="InterPro" id="IPR006034">
    <property type="entry name" value="Asparaginase/glutaminase-like"/>
</dbReference>
<dbReference type="InterPro" id="IPR027474">
    <property type="entry name" value="L-asparaginase_N"/>
</dbReference>
<dbReference type="PIRSF" id="PIRSF001220">
    <property type="entry name" value="L-ASNase_gatD"/>
    <property type="match status" value="1"/>
</dbReference>
<dbReference type="PATRIC" id="fig|1429043.3.peg.4028"/>